<evidence type="ECO:0000313" key="2">
    <source>
        <dbReference type="Proteomes" id="UP001291623"/>
    </source>
</evidence>
<organism evidence="1 2">
    <name type="scientific">Anisodus tanguticus</name>
    <dbReference type="NCBI Taxonomy" id="243964"/>
    <lineage>
        <taxon>Eukaryota</taxon>
        <taxon>Viridiplantae</taxon>
        <taxon>Streptophyta</taxon>
        <taxon>Embryophyta</taxon>
        <taxon>Tracheophyta</taxon>
        <taxon>Spermatophyta</taxon>
        <taxon>Magnoliopsida</taxon>
        <taxon>eudicotyledons</taxon>
        <taxon>Gunneridae</taxon>
        <taxon>Pentapetalae</taxon>
        <taxon>asterids</taxon>
        <taxon>lamiids</taxon>
        <taxon>Solanales</taxon>
        <taxon>Solanaceae</taxon>
        <taxon>Solanoideae</taxon>
        <taxon>Hyoscyameae</taxon>
        <taxon>Anisodus</taxon>
    </lineage>
</organism>
<evidence type="ECO:0000313" key="1">
    <source>
        <dbReference type="EMBL" id="KAK4343839.1"/>
    </source>
</evidence>
<reference evidence="1" key="1">
    <citation type="submission" date="2023-12" db="EMBL/GenBank/DDBJ databases">
        <title>Genome assembly of Anisodus tanguticus.</title>
        <authorList>
            <person name="Wang Y.-J."/>
        </authorList>
    </citation>
    <scope>NUCLEOTIDE SEQUENCE</scope>
    <source>
        <strain evidence="1">KB-2021</strain>
        <tissue evidence="1">Leaf</tissue>
    </source>
</reference>
<keyword evidence="2" id="KW-1185">Reference proteome</keyword>
<protein>
    <submittedName>
        <fullName evidence="1">Uncharacterized protein</fullName>
    </submittedName>
</protein>
<sequence>MKRPIRRTSYFLIRKPEDPLSISIPIRSRRLALSPQSIAVTGCKRGDCLLSMSCLGSWQSQSTLFRAFSSTLSAYWIGRYSLSSRLLIELVGNWREGNRHISGQLKEVNARGVSGLFCLACSWEERAAVILPFVRESSAHE</sequence>
<name>A0AAE1V0A5_9SOLA</name>
<proteinExistence type="predicted"/>
<accession>A0AAE1V0A5</accession>
<dbReference type="Proteomes" id="UP001291623">
    <property type="component" value="Unassembled WGS sequence"/>
</dbReference>
<gene>
    <name evidence="1" type="ORF">RND71_036933</name>
</gene>
<dbReference type="EMBL" id="JAVYJV010000020">
    <property type="protein sequence ID" value="KAK4343839.1"/>
    <property type="molecule type" value="Genomic_DNA"/>
</dbReference>
<dbReference type="AlphaFoldDB" id="A0AAE1V0A5"/>
<comment type="caution">
    <text evidence="1">The sequence shown here is derived from an EMBL/GenBank/DDBJ whole genome shotgun (WGS) entry which is preliminary data.</text>
</comment>